<evidence type="ECO:0000259" key="1">
    <source>
        <dbReference type="PROSITE" id="PS50943"/>
    </source>
</evidence>
<dbReference type="Proteomes" id="UP001597168">
    <property type="component" value="Unassembled WGS sequence"/>
</dbReference>
<evidence type="ECO:0000313" key="2">
    <source>
        <dbReference type="EMBL" id="MFD1145718.1"/>
    </source>
</evidence>
<dbReference type="RefSeq" id="WP_380718723.1">
    <property type="nucleotide sequence ID" value="NZ_JBHTLK010000003.1"/>
</dbReference>
<keyword evidence="3" id="KW-1185">Reference proteome</keyword>
<organism evidence="2 3">
    <name type="scientific">Saccharothrix hoggarensis</name>
    <dbReference type="NCBI Taxonomy" id="913853"/>
    <lineage>
        <taxon>Bacteria</taxon>
        <taxon>Bacillati</taxon>
        <taxon>Actinomycetota</taxon>
        <taxon>Actinomycetes</taxon>
        <taxon>Pseudonocardiales</taxon>
        <taxon>Pseudonocardiaceae</taxon>
        <taxon>Saccharothrix</taxon>
    </lineage>
</organism>
<accession>A0ABW3QD39</accession>
<dbReference type="Gene3D" id="1.10.260.40">
    <property type="entry name" value="lambda repressor-like DNA-binding domains"/>
    <property type="match status" value="1"/>
</dbReference>
<feature type="domain" description="HTH cro/C1-type" evidence="1">
    <location>
        <begin position="15"/>
        <end position="68"/>
    </location>
</feature>
<name>A0ABW3QD39_9PSEU</name>
<dbReference type="CDD" id="cd00093">
    <property type="entry name" value="HTH_XRE"/>
    <property type="match status" value="1"/>
</dbReference>
<dbReference type="SMART" id="SM00530">
    <property type="entry name" value="HTH_XRE"/>
    <property type="match status" value="1"/>
</dbReference>
<proteinExistence type="predicted"/>
<dbReference type="InterPro" id="IPR043917">
    <property type="entry name" value="DUF5753"/>
</dbReference>
<comment type="caution">
    <text evidence="2">The sequence shown here is derived from an EMBL/GenBank/DDBJ whole genome shotgun (WGS) entry which is preliminary data.</text>
</comment>
<evidence type="ECO:0000313" key="3">
    <source>
        <dbReference type="Proteomes" id="UP001597168"/>
    </source>
</evidence>
<dbReference type="SUPFAM" id="SSF47413">
    <property type="entry name" value="lambda repressor-like DNA-binding domains"/>
    <property type="match status" value="1"/>
</dbReference>
<protein>
    <submittedName>
        <fullName evidence="2">Helix-turn-helix domain-containing protein</fullName>
    </submittedName>
</protein>
<reference evidence="3" key="1">
    <citation type="journal article" date="2019" name="Int. J. Syst. Evol. Microbiol.">
        <title>The Global Catalogue of Microorganisms (GCM) 10K type strain sequencing project: providing services to taxonomists for standard genome sequencing and annotation.</title>
        <authorList>
            <consortium name="The Broad Institute Genomics Platform"/>
            <consortium name="The Broad Institute Genome Sequencing Center for Infectious Disease"/>
            <person name="Wu L."/>
            <person name="Ma J."/>
        </authorList>
    </citation>
    <scope>NUCLEOTIDE SEQUENCE [LARGE SCALE GENOMIC DNA]</scope>
    <source>
        <strain evidence="3">CCUG 60214</strain>
    </source>
</reference>
<dbReference type="Pfam" id="PF19054">
    <property type="entry name" value="DUF5753"/>
    <property type="match status" value="1"/>
</dbReference>
<dbReference type="InterPro" id="IPR010982">
    <property type="entry name" value="Lambda_DNA-bd_dom_sf"/>
</dbReference>
<dbReference type="PROSITE" id="PS50943">
    <property type="entry name" value="HTH_CROC1"/>
    <property type="match status" value="1"/>
</dbReference>
<dbReference type="InterPro" id="IPR001387">
    <property type="entry name" value="Cro/C1-type_HTH"/>
</dbReference>
<dbReference type="Pfam" id="PF13560">
    <property type="entry name" value="HTH_31"/>
    <property type="match status" value="1"/>
</dbReference>
<dbReference type="EMBL" id="JBHTLK010000003">
    <property type="protein sequence ID" value="MFD1145718.1"/>
    <property type="molecule type" value="Genomic_DNA"/>
</dbReference>
<sequence length="278" mass="30851">MNRNTSKAIALGARLRNVREANNLSQRALGRKIGVVHSLLSRNESGQRVPTRAEVIRILEPLDIPDRVREEILGMTEDTAGSPLEVIELPERRVQIAALVELEQMAHEIVSWSPLIVPGLLQVSAYTRSIMEAARIPEEEIATRVAVRMGRRDVLTRRNPVRFTALIGEAVLLQTVGGPAVMAEQLDHLLMMSAHENVDLRIVPFATGWHPGLDGPFHVLKCNGTSFVHLENRISSVFVQEPEVVAGFEASVPRLLEVAMDQERSFEFIAKVVRTTGV</sequence>
<gene>
    <name evidence="2" type="ORF">ACFQ3T_01115</name>
</gene>